<feature type="region of interest" description="Disordered" evidence="1">
    <location>
        <begin position="95"/>
        <end position="136"/>
    </location>
</feature>
<evidence type="ECO:0000313" key="2">
    <source>
        <dbReference type="EMBL" id="KZR99184.1"/>
    </source>
</evidence>
<sequence length="136" mass="13852">RTTPSNASAQASTITNSTPSSNASIQASATTRPTPTMVTRNVTTNATTGTLGLTYNPTTKPYVSEISELPSNTPDQAAAITEATPNMEATIDAGASGITQNPTTNAEVSGELSTQASTVNLGPDDNTSKTGISYLQ</sequence>
<feature type="region of interest" description="Disordered" evidence="1">
    <location>
        <begin position="1"/>
        <end position="38"/>
    </location>
</feature>
<evidence type="ECO:0000256" key="1">
    <source>
        <dbReference type="SAM" id="MobiDB-lite"/>
    </source>
</evidence>
<reference evidence="2 3" key="1">
    <citation type="submission" date="2016-03" db="EMBL/GenBank/DDBJ databases">
        <title>EvidentialGene: Evidence-directed Construction of Genes on Genomes.</title>
        <authorList>
            <person name="Gilbert D.G."/>
            <person name="Choi J.-H."/>
            <person name="Mockaitis K."/>
            <person name="Colbourne J."/>
            <person name="Pfrender M."/>
        </authorList>
    </citation>
    <scope>NUCLEOTIDE SEQUENCE [LARGE SCALE GENOMIC DNA]</scope>
    <source>
        <strain evidence="2 3">Xinb3</strain>
        <tissue evidence="2">Complete organism</tissue>
    </source>
</reference>
<feature type="non-terminal residue" evidence="2">
    <location>
        <position position="1"/>
    </location>
</feature>
<gene>
    <name evidence="2" type="ORF">APZ42_005054</name>
</gene>
<feature type="compositionally biased region" description="Polar residues" evidence="1">
    <location>
        <begin position="1"/>
        <end position="34"/>
    </location>
</feature>
<dbReference type="AlphaFoldDB" id="A0A164GP63"/>
<feature type="compositionally biased region" description="Polar residues" evidence="1">
    <location>
        <begin position="97"/>
        <end position="120"/>
    </location>
</feature>
<organism evidence="2 3">
    <name type="scientific">Daphnia magna</name>
    <dbReference type="NCBI Taxonomy" id="35525"/>
    <lineage>
        <taxon>Eukaryota</taxon>
        <taxon>Metazoa</taxon>
        <taxon>Ecdysozoa</taxon>
        <taxon>Arthropoda</taxon>
        <taxon>Crustacea</taxon>
        <taxon>Branchiopoda</taxon>
        <taxon>Diplostraca</taxon>
        <taxon>Cladocera</taxon>
        <taxon>Anomopoda</taxon>
        <taxon>Daphniidae</taxon>
        <taxon>Daphnia</taxon>
    </lineage>
</organism>
<dbReference type="Proteomes" id="UP000076858">
    <property type="component" value="Unassembled WGS sequence"/>
</dbReference>
<proteinExistence type="predicted"/>
<name>A0A164GP63_9CRUS</name>
<comment type="caution">
    <text evidence="2">The sequence shown here is derived from an EMBL/GenBank/DDBJ whole genome shotgun (WGS) entry which is preliminary data.</text>
</comment>
<accession>A0A164GP63</accession>
<evidence type="ECO:0000313" key="3">
    <source>
        <dbReference type="Proteomes" id="UP000076858"/>
    </source>
</evidence>
<keyword evidence="3" id="KW-1185">Reference proteome</keyword>
<protein>
    <submittedName>
        <fullName evidence="2">Uncharacterized protein</fullName>
    </submittedName>
</protein>
<dbReference type="EMBL" id="LRGB01014470">
    <property type="protein sequence ID" value="KZR99184.1"/>
    <property type="molecule type" value="Genomic_DNA"/>
</dbReference>